<dbReference type="PANTHER" id="PTHR30329:SF21">
    <property type="entry name" value="LIPOPROTEIN YIAD-RELATED"/>
    <property type="match status" value="1"/>
</dbReference>
<name>A0A173MIH2_9BACT</name>
<dbReference type="KEGG" id="fln:FLA_3290"/>
<proteinExistence type="predicted"/>
<keyword evidence="2" id="KW-0732">Signal</keyword>
<dbReference type="Pfam" id="PF00691">
    <property type="entry name" value="OmpA"/>
    <property type="match status" value="1"/>
</dbReference>
<protein>
    <submittedName>
        <fullName evidence="4">OmpA family protein</fullName>
    </submittedName>
</protein>
<evidence type="ECO:0000256" key="2">
    <source>
        <dbReference type="SAM" id="SignalP"/>
    </source>
</evidence>
<keyword evidence="1" id="KW-0472">Membrane</keyword>
<evidence type="ECO:0000313" key="5">
    <source>
        <dbReference type="Proteomes" id="UP000186917"/>
    </source>
</evidence>
<dbReference type="EMBL" id="FTOR01000002">
    <property type="protein sequence ID" value="SIS92281.1"/>
    <property type="molecule type" value="Genomic_DNA"/>
</dbReference>
<dbReference type="GO" id="GO:0016020">
    <property type="term" value="C:membrane"/>
    <property type="evidence" value="ECO:0007669"/>
    <property type="project" value="UniProtKB-UniRule"/>
</dbReference>
<dbReference type="PANTHER" id="PTHR30329">
    <property type="entry name" value="STATOR ELEMENT OF FLAGELLAR MOTOR COMPLEX"/>
    <property type="match status" value="1"/>
</dbReference>
<gene>
    <name evidence="4" type="ORF">SAMN05421788_102109</name>
</gene>
<dbReference type="RefSeq" id="WP_076377628.1">
    <property type="nucleotide sequence ID" value="NZ_AP017422.1"/>
</dbReference>
<dbReference type="STRING" id="477680.SAMN05421788_102109"/>
<feature type="domain" description="OmpA-like" evidence="3">
    <location>
        <begin position="18"/>
        <end position="135"/>
    </location>
</feature>
<feature type="signal peptide" evidence="2">
    <location>
        <begin position="1"/>
        <end position="20"/>
    </location>
</feature>
<dbReference type="InterPro" id="IPR006665">
    <property type="entry name" value="OmpA-like"/>
</dbReference>
<dbReference type="AlphaFoldDB" id="A0A173MIH2"/>
<accession>A0A173MIH2</accession>
<dbReference type="Gene3D" id="3.30.1330.60">
    <property type="entry name" value="OmpA-like domain"/>
    <property type="match status" value="1"/>
</dbReference>
<dbReference type="InterPro" id="IPR050330">
    <property type="entry name" value="Bact_OuterMem_StrucFunc"/>
</dbReference>
<dbReference type="PROSITE" id="PS51123">
    <property type="entry name" value="OMPA_2"/>
    <property type="match status" value="1"/>
</dbReference>
<dbReference type="OrthoDB" id="9782229at2"/>
<dbReference type="CDD" id="cd07185">
    <property type="entry name" value="OmpA_C-like"/>
    <property type="match status" value="1"/>
</dbReference>
<evidence type="ECO:0000313" key="4">
    <source>
        <dbReference type="EMBL" id="SIS92281.1"/>
    </source>
</evidence>
<dbReference type="SUPFAM" id="SSF103088">
    <property type="entry name" value="OmpA-like"/>
    <property type="match status" value="1"/>
</dbReference>
<feature type="chain" id="PRO_5030023010" evidence="2">
    <location>
        <begin position="21"/>
        <end position="549"/>
    </location>
</feature>
<dbReference type="Proteomes" id="UP000186917">
    <property type="component" value="Unassembled WGS sequence"/>
</dbReference>
<sequence length="549" mass="61890">MKQTTTLGLLALILCTYVHAQTPALQRVIYFEPGKAAVHSSILASLQRYYDSVKLDNSVHVFIAGHADSGGGYEQNMLLSKERALYIKECLVKSGIADSLISVEYFGTDKPVASNATTEGRNKNRRVEVSISIEARPVEGDASVVKMNELLAAMASPVQEFTVSRLKDTVIKCSNGTIIGMKANSLIPLPGSDSDKVVLKVKEDVTIGDMLLDNLSTTSDGKILETSGMIYMEAFDSKGNRLELQRGKGLEIAMPADSLKLDVQLFNGTVNAHSHALNWVPDKESVPVGVSWPACLGCIREYRMDTVLISPAPFLWRVARMRNVMIGTFSKEMRMKNIYYRKNARDRRIRYRQNIKDTFWVEMPPAENSKDPRCKELLSLYQKYRVYKDTALIKAMNFAFMKKYNVWTIEELSYKLVLLKIIEQANVFGQGRSYNFFTTGVLGWRNLDSYERSAQMIKQYVNVKANGDNSYCKILFRNRGVILNANVVNGYFVFGQVLKNEKAVIVVIKNENNQHYLGIKEIVTGRKPVDIDFKNVSVDELKAELKKLN</sequence>
<dbReference type="InterPro" id="IPR036737">
    <property type="entry name" value="OmpA-like_sf"/>
</dbReference>
<reference evidence="5" key="1">
    <citation type="submission" date="2017-01" db="EMBL/GenBank/DDBJ databases">
        <authorList>
            <person name="Varghese N."/>
            <person name="Submissions S."/>
        </authorList>
    </citation>
    <scope>NUCLEOTIDE SEQUENCE [LARGE SCALE GENOMIC DNA]</scope>
    <source>
        <strain evidence="5">DSM 21054</strain>
    </source>
</reference>
<organism evidence="4 5">
    <name type="scientific">Filimonas lacunae</name>
    <dbReference type="NCBI Taxonomy" id="477680"/>
    <lineage>
        <taxon>Bacteria</taxon>
        <taxon>Pseudomonadati</taxon>
        <taxon>Bacteroidota</taxon>
        <taxon>Chitinophagia</taxon>
        <taxon>Chitinophagales</taxon>
        <taxon>Chitinophagaceae</taxon>
        <taxon>Filimonas</taxon>
    </lineage>
</organism>
<keyword evidence="5" id="KW-1185">Reference proteome</keyword>
<evidence type="ECO:0000256" key="1">
    <source>
        <dbReference type="PROSITE-ProRule" id="PRU00473"/>
    </source>
</evidence>
<evidence type="ECO:0000259" key="3">
    <source>
        <dbReference type="PROSITE" id="PS51123"/>
    </source>
</evidence>